<reference evidence="1 2" key="3">
    <citation type="journal article" date="2008" name="BMC Genomics">
        <title>The genome of the versatile nitrogen fixer Azorhizobium caulinodans ORS571.</title>
        <authorList>
            <person name="Lee KB."/>
            <person name="Backer P.D."/>
            <person name="Aono T."/>
            <person name="Liu CT."/>
            <person name="Suzuki S."/>
            <person name="Suzuki T."/>
            <person name="Kaneko T."/>
            <person name="Yamada M."/>
            <person name="Tabata S."/>
            <person name="Kupfer D.M."/>
            <person name="Najar F.Z."/>
            <person name="Wiley G.B."/>
            <person name="Roe B."/>
            <person name="Binnewies T.T."/>
            <person name="Ussery D.W."/>
            <person name="D'Haeze W."/>
            <person name="Herder J.D."/>
            <person name="Gevers D."/>
            <person name="Vereecke D."/>
            <person name="Holsters M."/>
            <person name="Oyaizu H."/>
        </authorList>
    </citation>
    <scope>NUCLEOTIDE SEQUENCE [LARGE SCALE GENOMIC DNA]</scope>
    <source>
        <strain evidence="2">ATCC 43989 / DSM 5975 / JCM 20966 / LMG 6465 / NBRC 14845 / NCIMB 13405 / ORS 571</strain>
    </source>
</reference>
<dbReference type="EMBL" id="AP009384">
    <property type="protein sequence ID" value="BAF87187.1"/>
    <property type="molecule type" value="Genomic_DNA"/>
</dbReference>
<accession>A8HRH5</accession>
<organism evidence="1 2">
    <name type="scientific">Azorhizobium caulinodans (strain ATCC 43989 / DSM 5975 / JCM 20966 / LMG 6465 / NBRC 14845 / NCIMB 13405 / ORS 571)</name>
    <dbReference type="NCBI Taxonomy" id="438753"/>
    <lineage>
        <taxon>Bacteria</taxon>
        <taxon>Pseudomonadati</taxon>
        <taxon>Pseudomonadota</taxon>
        <taxon>Alphaproteobacteria</taxon>
        <taxon>Hyphomicrobiales</taxon>
        <taxon>Xanthobacteraceae</taxon>
        <taxon>Azorhizobium</taxon>
    </lineage>
</organism>
<protein>
    <submittedName>
        <fullName evidence="1">Uncharacterized protein</fullName>
    </submittedName>
</protein>
<reference evidence="1 2" key="4">
    <citation type="journal article" date="2009" name="Appl. Environ. Microbiol.">
        <title>Comparative genome-wide transcriptional profiling of Azorhizobium caulinodans ORS571 grown under free-living and symbiotic conditions.</title>
        <authorList>
            <person name="Tsukada S."/>
            <person name="Aono T."/>
            <person name="Akiba N."/>
            <person name="Lee KB."/>
            <person name="Liu CT."/>
            <person name="Toyazaki H."/>
            <person name="Oyaizu H."/>
        </authorList>
    </citation>
    <scope>NUCLEOTIDE SEQUENCE [LARGE SCALE GENOMIC DNA]</scope>
    <source>
        <strain evidence="2">ATCC 43989 / DSM 5975 / JCM 20966 / LMG 6465 / NBRC 14845 / NCIMB 13405 / ORS 571</strain>
    </source>
</reference>
<reference evidence="1 2" key="1">
    <citation type="journal article" date="2007" name="Appl. Environ. Microbiol.">
        <title>Rhizobial factors required for stem nodule maturation and maintenance in Sesbania rostrata-Azorhizobium caulinodans ORS571 symbiosis.</title>
        <authorList>
            <person name="Suzuki S."/>
            <person name="Aono T."/>
            <person name="Lee KB."/>
            <person name="Suzuki T."/>
            <person name="Liu CT."/>
            <person name="Miwa H."/>
            <person name="Wakao S."/>
            <person name="Iki T."/>
            <person name="Oyaizu H."/>
        </authorList>
    </citation>
    <scope>NUCLEOTIDE SEQUENCE [LARGE SCALE GENOMIC DNA]</scope>
    <source>
        <strain evidence="2">ATCC 43989 / DSM 5975 / JCM 20966 / LMG 6465 / NBRC 14845 / NCIMB 13405 / ORS 571</strain>
    </source>
</reference>
<evidence type="ECO:0000313" key="1">
    <source>
        <dbReference type="EMBL" id="BAF87187.1"/>
    </source>
</evidence>
<dbReference type="Proteomes" id="UP000000270">
    <property type="component" value="Chromosome"/>
</dbReference>
<reference evidence="1 2" key="5">
    <citation type="journal article" date="2010" name="Appl. Environ. Microbiol.">
        <title>phrR-like gene praR of Azorhizobium caulinodans ORS571 is essential for symbiosis with Sesbania rostrata and is involved in expression of reb genes.</title>
        <authorList>
            <person name="Akiba N."/>
            <person name="Aono T."/>
            <person name="Toyazaki H."/>
            <person name="Sato S."/>
            <person name="Oyaizu H."/>
        </authorList>
    </citation>
    <scope>NUCLEOTIDE SEQUENCE [LARGE SCALE GENOMIC DNA]</scope>
    <source>
        <strain evidence="2">ATCC 43989 / DSM 5975 / JCM 20966 / LMG 6465 / NBRC 14845 / NCIMB 13405 / ORS 571</strain>
    </source>
</reference>
<dbReference type="HOGENOM" id="CLU_1045283_0_0_5"/>
<dbReference type="KEGG" id="azc:AZC_1189"/>
<evidence type="ECO:0000313" key="2">
    <source>
        <dbReference type="Proteomes" id="UP000000270"/>
    </source>
</evidence>
<keyword evidence="2" id="KW-1185">Reference proteome</keyword>
<name>A8HRH5_AZOC5</name>
<reference evidence="2" key="2">
    <citation type="submission" date="2007-04" db="EMBL/GenBank/DDBJ databases">
        <title>Complete genome sequence of the nitrogen-fixing bacterium Azorhizobium caulinodans ORS571.</title>
        <authorList>
            <person name="Lee K.B."/>
            <person name="Backer P.D."/>
            <person name="Aono T."/>
            <person name="Liu C.T."/>
            <person name="Suzuki S."/>
            <person name="Suzuki T."/>
            <person name="Kaneko T."/>
            <person name="Yamada M."/>
            <person name="Tabata S."/>
            <person name="Kupfer D.M."/>
            <person name="Najar F.Z."/>
            <person name="Wiley G.B."/>
            <person name="Roe B."/>
            <person name="Binnewies T."/>
            <person name="Ussery D."/>
            <person name="Vereecke D."/>
            <person name="Gevers D."/>
            <person name="Holsters M."/>
            <person name="Oyaizu H."/>
        </authorList>
    </citation>
    <scope>NUCLEOTIDE SEQUENCE [LARGE SCALE GENOMIC DNA]</scope>
    <source>
        <strain evidence="2">ATCC 43989 / DSM 5975 / JCM 20966 / LMG 6465 / NBRC 14845 / NCIMB 13405 / ORS 571</strain>
    </source>
</reference>
<reference evidence="1 2" key="6">
    <citation type="journal article" date="2011" name="Appl. Environ. Microbiol.">
        <title>Involvement of the azorhizobial chromosome partition gene (parA) in the onset of bacteroid differentiation during Sesbania rostrata stem nodule development.</title>
        <authorList>
            <person name="Liu CT."/>
            <person name="Lee KB."/>
            <person name="Wang YS."/>
            <person name="Peng MH."/>
            <person name="Lee KT."/>
            <person name="Suzuki S."/>
            <person name="Suzuki T."/>
            <person name="Oyaizu H."/>
        </authorList>
    </citation>
    <scope>NUCLEOTIDE SEQUENCE [LARGE SCALE GENOMIC DNA]</scope>
    <source>
        <strain evidence="2">ATCC 43989 / DSM 5975 / JCM 20966 / LMG 6465 / NBRC 14845 / NCIMB 13405 / ORS 571</strain>
    </source>
</reference>
<sequence>MNPDYSELIMRSFILALLVLCGFSSLARADYAFVFTKTLCDNQADSMDAAWAASRFAGWGTQKLFFFDGANFQPVGHADAFDGFARVVIAAHGTVGRIADKSGARFAGIFQAHHPSTPTDVFLMVCSSAAQPHGGRSVVGELAARYPGAVVPAQTAIAHLTGATAACRLTGAVGVPVVGIGDATYRESVASSAEGDRIARQLVKDWKSTIYPPSNFTYARFCRKNHDADAYAPFIAQVQAAFMAPYLNLIRQNGVGNALYECGSATGTPICQ</sequence>
<dbReference type="AlphaFoldDB" id="A8HRH5"/>
<proteinExistence type="predicted"/>
<dbReference type="STRING" id="438753.AZC_1189"/>
<gene>
    <name evidence="1" type="ordered locus">AZC_1189</name>
</gene>